<dbReference type="InterPro" id="IPR018555">
    <property type="entry name" value="C630.06c-like"/>
</dbReference>
<dbReference type="OrthoDB" id="5425061at2759"/>
<reference evidence="2" key="1">
    <citation type="submission" date="2020-04" db="EMBL/GenBank/DDBJ databases">
        <title>Draft genome resource of the tomato pathogen Pseudocercospora fuligena.</title>
        <authorList>
            <person name="Zaccaron A."/>
        </authorList>
    </citation>
    <scope>NUCLEOTIDE SEQUENCE</scope>
    <source>
        <strain evidence="2">PF001</strain>
    </source>
</reference>
<proteinExistence type="predicted"/>
<feature type="region of interest" description="Disordered" evidence="1">
    <location>
        <begin position="1"/>
        <end position="27"/>
    </location>
</feature>
<evidence type="ECO:0000313" key="3">
    <source>
        <dbReference type="Proteomes" id="UP000660729"/>
    </source>
</evidence>
<feature type="compositionally biased region" description="Low complexity" evidence="1">
    <location>
        <begin position="192"/>
        <end position="207"/>
    </location>
</feature>
<evidence type="ECO:0000313" key="2">
    <source>
        <dbReference type="EMBL" id="KAF7194478.1"/>
    </source>
</evidence>
<feature type="region of interest" description="Disordered" evidence="1">
    <location>
        <begin position="192"/>
        <end position="259"/>
    </location>
</feature>
<feature type="compositionally biased region" description="Low complexity" evidence="1">
    <location>
        <begin position="237"/>
        <end position="251"/>
    </location>
</feature>
<name>A0A8H6RNP5_9PEZI</name>
<organism evidence="2 3">
    <name type="scientific">Pseudocercospora fuligena</name>
    <dbReference type="NCBI Taxonomy" id="685502"/>
    <lineage>
        <taxon>Eukaryota</taxon>
        <taxon>Fungi</taxon>
        <taxon>Dikarya</taxon>
        <taxon>Ascomycota</taxon>
        <taxon>Pezizomycotina</taxon>
        <taxon>Dothideomycetes</taxon>
        <taxon>Dothideomycetidae</taxon>
        <taxon>Mycosphaerellales</taxon>
        <taxon>Mycosphaerellaceae</taxon>
        <taxon>Pseudocercospora</taxon>
    </lineage>
</organism>
<dbReference type="Proteomes" id="UP000660729">
    <property type="component" value="Unassembled WGS sequence"/>
</dbReference>
<feature type="compositionally biased region" description="Basic residues" evidence="1">
    <location>
        <begin position="215"/>
        <end position="232"/>
    </location>
</feature>
<dbReference type="AlphaFoldDB" id="A0A8H6RNP5"/>
<evidence type="ECO:0000256" key="1">
    <source>
        <dbReference type="SAM" id="MobiDB-lite"/>
    </source>
</evidence>
<comment type="caution">
    <text evidence="2">The sequence shown here is derived from an EMBL/GenBank/DDBJ whole genome shotgun (WGS) entry which is preliminary data.</text>
</comment>
<accession>A0A8H6RNP5</accession>
<dbReference type="Pfam" id="PF09428">
    <property type="entry name" value="DUF2011"/>
    <property type="match status" value="1"/>
</dbReference>
<dbReference type="EMBL" id="JABCIY010000061">
    <property type="protein sequence ID" value="KAF7194478.1"/>
    <property type="molecule type" value="Genomic_DNA"/>
</dbReference>
<keyword evidence="3" id="KW-1185">Reference proteome</keyword>
<sequence length="259" mass="28864">MERVVGRSDLLSEASTPPSSPDLSKITTLGDFEFVNRKQDLHTGITRQEDVNEDEDELDFQLFAPSAKKSDAPVVAKIRIATPEASEREPGFIRPNRNDSYYFRKPVSTEERRSYEAAALSGQDILMASQKPWPGMAYPWKLLEIPASRKQQLLLDSSDVAYRKLWGHHAVCSTHKRPGKKSRIKMRTKAAAAKAKQAQAQEAAASKEAAEQEKRTRRNREKKVKKKNREKAKKAEAALTASAAGDAGMADSEPDVDND</sequence>
<protein>
    <submittedName>
        <fullName evidence="2">Uncharacterized protein</fullName>
    </submittedName>
</protein>
<feature type="compositionally biased region" description="Polar residues" evidence="1">
    <location>
        <begin position="13"/>
        <end position="27"/>
    </location>
</feature>
<gene>
    <name evidence="2" type="ORF">HII31_04283</name>
</gene>